<accession>A0A162A9H2</accession>
<feature type="transmembrane region" description="Helical" evidence="2">
    <location>
        <begin position="131"/>
        <end position="150"/>
    </location>
</feature>
<keyword evidence="2" id="KW-0812">Transmembrane</keyword>
<dbReference type="RefSeq" id="WP_063377731.1">
    <property type="nucleotide sequence ID" value="NZ_AUXT01000173.1"/>
</dbReference>
<dbReference type="PATRIC" id="fig|1365253.3.peg.3199"/>
<proteinExistence type="predicted"/>
<evidence type="ECO:0000313" key="3">
    <source>
        <dbReference type="EMBL" id="KZN46008.1"/>
    </source>
</evidence>
<protein>
    <submittedName>
        <fullName evidence="3">Uncharacterized protein</fullName>
    </submittedName>
</protein>
<name>A0A162A9H2_9GAMM</name>
<dbReference type="Proteomes" id="UP000076587">
    <property type="component" value="Unassembled WGS sequence"/>
</dbReference>
<feature type="compositionally biased region" description="Basic and acidic residues" evidence="1">
    <location>
        <begin position="109"/>
        <end position="123"/>
    </location>
</feature>
<feature type="region of interest" description="Disordered" evidence="1">
    <location>
        <begin position="63"/>
        <end position="127"/>
    </location>
</feature>
<dbReference type="EMBL" id="AUXT01000173">
    <property type="protein sequence ID" value="KZN46008.1"/>
    <property type="molecule type" value="Genomic_DNA"/>
</dbReference>
<reference evidence="3 4" key="1">
    <citation type="submission" date="2013-07" db="EMBL/GenBank/DDBJ databases">
        <title>Comparative Genomic and Metabolomic Analysis of Twelve Strains of Pseudoalteromonas luteoviolacea.</title>
        <authorList>
            <person name="Vynne N.G."/>
            <person name="Mansson M."/>
            <person name="Gram L."/>
        </authorList>
    </citation>
    <scope>NUCLEOTIDE SEQUENCE [LARGE SCALE GENOMIC DNA]</scope>
    <source>
        <strain evidence="3 4">NCIMB 1942</strain>
    </source>
</reference>
<keyword evidence="2" id="KW-1133">Transmembrane helix</keyword>
<gene>
    <name evidence="3" type="ORF">N482_13110</name>
</gene>
<dbReference type="AlphaFoldDB" id="A0A162A9H2"/>
<evidence type="ECO:0000313" key="4">
    <source>
        <dbReference type="Proteomes" id="UP000076587"/>
    </source>
</evidence>
<evidence type="ECO:0000256" key="2">
    <source>
        <dbReference type="SAM" id="Phobius"/>
    </source>
</evidence>
<organism evidence="3 4">
    <name type="scientific">Pseudoalteromonas luteoviolacea NCIMB 1942</name>
    <dbReference type="NCBI Taxonomy" id="1365253"/>
    <lineage>
        <taxon>Bacteria</taxon>
        <taxon>Pseudomonadati</taxon>
        <taxon>Pseudomonadota</taxon>
        <taxon>Gammaproteobacteria</taxon>
        <taxon>Alteromonadales</taxon>
        <taxon>Pseudoalteromonadaceae</taxon>
        <taxon>Pseudoalteromonas</taxon>
    </lineage>
</organism>
<sequence>MAKSDKKDLGAIDCEGCGGIASIRRRSNGKQLLYLHCPNCGLDQRSGAQLQAKWAKAIAKNSQSESLAVVDEITPQQSTADQKTAGEWSPALMQNSGDLPNDNTDTNTESERIEHEQKSDSGSDGRSGNGLAVWLPFVLFGIATVVGIKISTPKPVQ</sequence>
<feature type="compositionally biased region" description="Polar residues" evidence="1">
    <location>
        <begin position="92"/>
        <end position="107"/>
    </location>
</feature>
<evidence type="ECO:0000256" key="1">
    <source>
        <dbReference type="SAM" id="MobiDB-lite"/>
    </source>
</evidence>
<comment type="caution">
    <text evidence="3">The sequence shown here is derived from an EMBL/GenBank/DDBJ whole genome shotgun (WGS) entry which is preliminary data.</text>
</comment>
<keyword evidence="2" id="KW-0472">Membrane</keyword>